<name>A0AA37UUH1_9MICO</name>
<feature type="domain" description="Uracil-DNA glycosylase-like" evidence="1">
    <location>
        <begin position="78"/>
        <end position="172"/>
    </location>
</feature>
<dbReference type="AlphaFoldDB" id="A0AA37UUH1"/>
<dbReference type="InterPro" id="IPR005122">
    <property type="entry name" value="Uracil-DNA_glycosylase-like"/>
</dbReference>
<dbReference type="Pfam" id="PF03167">
    <property type="entry name" value="UDG"/>
    <property type="match status" value="1"/>
</dbReference>
<comment type="caution">
    <text evidence="2">The sequence shown here is derived from an EMBL/GenBank/DDBJ whole genome shotgun (WGS) entry which is preliminary data.</text>
</comment>
<proteinExistence type="predicted"/>
<accession>A0AA37UUH1</accession>
<evidence type="ECO:0000313" key="2">
    <source>
        <dbReference type="EMBL" id="GMA30486.1"/>
    </source>
</evidence>
<evidence type="ECO:0000313" key="3">
    <source>
        <dbReference type="Proteomes" id="UP001157161"/>
    </source>
</evidence>
<dbReference type="EMBL" id="BSUM01000001">
    <property type="protein sequence ID" value="GMA30486.1"/>
    <property type="molecule type" value="Genomic_DNA"/>
</dbReference>
<keyword evidence="3" id="KW-1185">Reference proteome</keyword>
<gene>
    <name evidence="2" type="ORF">GCM10025875_04780</name>
</gene>
<protein>
    <recommendedName>
        <fullName evidence="1">Uracil-DNA glycosylase-like domain-containing protein</fullName>
    </recommendedName>
</protein>
<dbReference type="InterPro" id="IPR036895">
    <property type="entry name" value="Uracil-DNA_glycosylase-like_sf"/>
</dbReference>
<dbReference type="RefSeq" id="WP_284249114.1">
    <property type="nucleotide sequence ID" value="NZ_BSUM01000001.1"/>
</dbReference>
<dbReference type="Gene3D" id="3.40.470.10">
    <property type="entry name" value="Uracil-DNA glycosylase-like domain"/>
    <property type="match status" value="1"/>
</dbReference>
<dbReference type="Proteomes" id="UP001157161">
    <property type="component" value="Unassembled WGS sequence"/>
</dbReference>
<organism evidence="2 3">
    <name type="scientific">Litorihabitans aurantiacus</name>
    <dbReference type="NCBI Taxonomy" id="1930061"/>
    <lineage>
        <taxon>Bacteria</taxon>
        <taxon>Bacillati</taxon>
        <taxon>Actinomycetota</taxon>
        <taxon>Actinomycetes</taxon>
        <taxon>Micrococcales</taxon>
        <taxon>Beutenbergiaceae</taxon>
        <taxon>Litorihabitans</taxon>
    </lineage>
</organism>
<reference evidence="2" key="2">
    <citation type="submission" date="2023-02" db="EMBL/GenBank/DDBJ databases">
        <authorList>
            <person name="Sun Q."/>
            <person name="Mori K."/>
        </authorList>
    </citation>
    <scope>NUCLEOTIDE SEQUENCE</scope>
    <source>
        <strain evidence="2">NBRC 112290</strain>
    </source>
</reference>
<dbReference type="SUPFAM" id="SSF52141">
    <property type="entry name" value="Uracil-DNA glycosylase-like"/>
    <property type="match status" value="1"/>
</dbReference>
<evidence type="ECO:0000259" key="1">
    <source>
        <dbReference type="Pfam" id="PF03167"/>
    </source>
</evidence>
<sequence>MNADEHRADAPGLEVLGALVERWRTGPGGVRRFVPGVDPRSGGTASRVLVLMQSPGPGTVAVGDDAICSEDNPGPTAAAFRAARAESGLRRSDYLRWNLIPWAITGAPRSQDVEEGRWALAELLAVLPALETVVTYGTVALDGVMRHLTLSPDARLVHVVAAPHPSPANGRHRAQ</sequence>
<reference evidence="2" key="1">
    <citation type="journal article" date="2014" name="Int. J. Syst. Evol. Microbiol.">
        <title>Complete genome sequence of Corynebacterium casei LMG S-19264T (=DSM 44701T), isolated from a smear-ripened cheese.</title>
        <authorList>
            <consortium name="US DOE Joint Genome Institute (JGI-PGF)"/>
            <person name="Walter F."/>
            <person name="Albersmeier A."/>
            <person name="Kalinowski J."/>
            <person name="Ruckert C."/>
        </authorList>
    </citation>
    <scope>NUCLEOTIDE SEQUENCE</scope>
    <source>
        <strain evidence="2">NBRC 112290</strain>
    </source>
</reference>